<name>X0ZSP1_9ZZZZ</name>
<organism evidence="1">
    <name type="scientific">marine sediment metagenome</name>
    <dbReference type="NCBI Taxonomy" id="412755"/>
    <lineage>
        <taxon>unclassified sequences</taxon>
        <taxon>metagenomes</taxon>
        <taxon>ecological metagenomes</taxon>
    </lineage>
</organism>
<feature type="non-terminal residue" evidence="1">
    <location>
        <position position="302"/>
    </location>
</feature>
<protein>
    <submittedName>
        <fullName evidence="1">Uncharacterized protein</fullName>
    </submittedName>
</protein>
<sequence>MNGKESMDDIAIWKAMVEITQIPAKPQKESSWLFYIPNHNYPIGLEIFGDNKLTWRYFTKADDLEGAKAISYQMLALLRQRFPSINGAVKIRPIKNREIKEDFYKDDGEEYFQLEFPAIRYRSKINLIQNFINQFNNKNKGSIYLSLLWERIVSIDKSMMNYLKEHKMADNLLLNELSFYPDDEIPRDIQNFANNYTNLWGLDGYKLKIFYGYELRDAELKNIEIENSLKSLCIGIENERYHNAKSSFIRKYDMIMQILRVHPFEKGKFNVISPKMVDFNFPKNTPLQKGYVLENENIVYTN</sequence>
<comment type="caution">
    <text evidence="1">The sequence shown here is derived from an EMBL/GenBank/DDBJ whole genome shotgun (WGS) entry which is preliminary data.</text>
</comment>
<reference evidence="1" key="1">
    <citation type="journal article" date="2014" name="Front. Microbiol.">
        <title>High frequency of phylogenetically diverse reductive dehalogenase-homologous genes in deep subseafloor sedimentary metagenomes.</title>
        <authorList>
            <person name="Kawai M."/>
            <person name="Futagami T."/>
            <person name="Toyoda A."/>
            <person name="Takaki Y."/>
            <person name="Nishi S."/>
            <person name="Hori S."/>
            <person name="Arai W."/>
            <person name="Tsubouchi T."/>
            <person name="Morono Y."/>
            <person name="Uchiyama I."/>
            <person name="Ito T."/>
            <person name="Fujiyama A."/>
            <person name="Inagaki F."/>
            <person name="Takami H."/>
        </authorList>
    </citation>
    <scope>NUCLEOTIDE SEQUENCE</scope>
    <source>
        <strain evidence="1">Expedition CK06-06</strain>
    </source>
</reference>
<dbReference type="EMBL" id="BART01001040">
    <property type="protein sequence ID" value="GAG61027.1"/>
    <property type="molecule type" value="Genomic_DNA"/>
</dbReference>
<dbReference type="AlphaFoldDB" id="X0ZSP1"/>
<accession>X0ZSP1</accession>
<proteinExistence type="predicted"/>
<gene>
    <name evidence="1" type="ORF">S01H4_04024</name>
</gene>
<evidence type="ECO:0000313" key="1">
    <source>
        <dbReference type="EMBL" id="GAG61027.1"/>
    </source>
</evidence>